<dbReference type="OrthoDB" id="419317at2759"/>
<dbReference type="AlphaFoldDB" id="A0A5J4U4U4"/>
<proteinExistence type="predicted"/>
<dbReference type="SMART" id="SM00213">
    <property type="entry name" value="UBQ"/>
    <property type="match status" value="1"/>
</dbReference>
<dbReference type="Gene3D" id="3.10.20.90">
    <property type="entry name" value="Phosphatidylinositol 3-kinase Catalytic Subunit, Chain A, domain 1"/>
    <property type="match status" value="1"/>
</dbReference>
<gene>
    <name evidence="2" type="ORF">EZS28_039788</name>
</gene>
<dbReference type="PROSITE" id="PS50053">
    <property type="entry name" value="UBIQUITIN_2"/>
    <property type="match status" value="1"/>
</dbReference>
<dbReference type="PRINTS" id="PR00348">
    <property type="entry name" value="UBIQUITIN"/>
</dbReference>
<accession>A0A5J4U4U4</accession>
<feature type="domain" description="Ubiquitin-like" evidence="1">
    <location>
        <begin position="1"/>
        <end position="57"/>
    </location>
</feature>
<dbReference type="Proteomes" id="UP000324800">
    <property type="component" value="Unassembled WGS sequence"/>
</dbReference>
<feature type="non-terminal residue" evidence="2">
    <location>
        <position position="1"/>
    </location>
</feature>
<reference evidence="2 3" key="1">
    <citation type="submission" date="2019-03" db="EMBL/GenBank/DDBJ databases">
        <title>Single cell metagenomics reveals metabolic interactions within the superorganism composed of flagellate Streblomastix strix and complex community of Bacteroidetes bacteria on its surface.</title>
        <authorList>
            <person name="Treitli S.C."/>
            <person name="Kolisko M."/>
            <person name="Husnik F."/>
            <person name="Keeling P."/>
            <person name="Hampl V."/>
        </authorList>
    </citation>
    <scope>NUCLEOTIDE SEQUENCE [LARGE SCALE GENOMIC DNA]</scope>
    <source>
        <strain evidence="2">ST1C</strain>
    </source>
</reference>
<evidence type="ECO:0000313" key="2">
    <source>
        <dbReference type="EMBL" id="KAA6364685.1"/>
    </source>
</evidence>
<organism evidence="2 3">
    <name type="scientific">Streblomastix strix</name>
    <dbReference type="NCBI Taxonomy" id="222440"/>
    <lineage>
        <taxon>Eukaryota</taxon>
        <taxon>Metamonada</taxon>
        <taxon>Preaxostyla</taxon>
        <taxon>Oxymonadida</taxon>
        <taxon>Streblomastigidae</taxon>
        <taxon>Streblomastix</taxon>
    </lineage>
</organism>
<sequence length="58" mass="6502">QDTVLQLKQQINTSEGIPIQSQRLVFCGKELDDASLLQDCNIQKDATLHLVMRLDGGY</sequence>
<dbReference type="InterPro" id="IPR019956">
    <property type="entry name" value="Ubiquitin_dom"/>
</dbReference>
<dbReference type="EMBL" id="SNRW01021343">
    <property type="protein sequence ID" value="KAA6364685.1"/>
    <property type="molecule type" value="Genomic_DNA"/>
</dbReference>
<dbReference type="InterPro" id="IPR050158">
    <property type="entry name" value="Ubiquitin_ubiquitin-like"/>
</dbReference>
<dbReference type="SUPFAM" id="SSF54236">
    <property type="entry name" value="Ubiquitin-like"/>
    <property type="match status" value="1"/>
</dbReference>
<evidence type="ECO:0000259" key="1">
    <source>
        <dbReference type="PROSITE" id="PS50053"/>
    </source>
</evidence>
<comment type="caution">
    <text evidence="2">The sequence shown here is derived from an EMBL/GenBank/DDBJ whole genome shotgun (WGS) entry which is preliminary data.</text>
</comment>
<dbReference type="Pfam" id="PF00240">
    <property type="entry name" value="ubiquitin"/>
    <property type="match status" value="1"/>
</dbReference>
<evidence type="ECO:0000313" key="3">
    <source>
        <dbReference type="Proteomes" id="UP000324800"/>
    </source>
</evidence>
<name>A0A5J4U4U4_9EUKA</name>
<dbReference type="InterPro" id="IPR029071">
    <property type="entry name" value="Ubiquitin-like_domsf"/>
</dbReference>
<dbReference type="PANTHER" id="PTHR10666">
    <property type="entry name" value="UBIQUITIN"/>
    <property type="match status" value="1"/>
</dbReference>
<protein>
    <recommendedName>
        <fullName evidence="1">Ubiquitin-like domain-containing protein</fullName>
    </recommendedName>
</protein>
<dbReference type="InterPro" id="IPR000626">
    <property type="entry name" value="Ubiquitin-like_dom"/>
</dbReference>